<proteinExistence type="inferred from homology"/>
<dbReference type="AlphaFoldDB" id="A0A7I7JJ67"/>
<dbReference type="Pfam" id="PF07161">
    <property type="entry name" value="LppX_LprAFG"/>
    <property type="match status" value="1"/>
</dbReference>
<dbReference type="CDD" id="cd16334">
    <property type="entry name" value="LppX-like"/>
    <property type="match status" value="1"/>
</dbReference>
<evidence type="ECO:0000256" key="6">
    <source>
        <dbReference type="ARBA" id="ARBA00023139"/>
    </source>
</evidence>
<protein>
    <recommendedName>
        <fullName evidence="10">Lipoarabinomannan carrier protein LprG</fullName>
    </recommendedName>
</protein>
<dbReference type="EMBL" id="AP022562">
    <property type="protein sequence ID" value="BBX11379.1"/>
    <property type="molecule type" value="Genomic_DNA"/>
</dbReference>
<comment type="subcellular location">
    <subcellularLocation>
        <location evidence="1">Cell envelope</location>
    </subcellularLocation>
</comment>
<accession>A0A7I7JJ67</accession>
<keyword evidence="3" id="KW-1003">Cell membrane</keyword>
<dbReference type="SUPFAM" id="SSF89392">
    <property type="entry name" value="Prokaryotic lipoproteins and lipoprotein localization factors"/>
    <property type="match status" value="1"/>
</dbReference>
<dbReference type="InterPro" id="IPR009830">
    <property type="entry name" value="LppX/LprAFG"/>
</dbReference>
<evidence type="ECO:0000256" key="4">
    <source>
        <dbReference type="ARBA" id="ARBA00022729"/>
    </source>
</evidence>
<keyword evidence="9" id="KW-1185">Reference proteome</keyword>
<name>A0A7I7JJ67_9MYCO</name>
<sequence>MAITALDGDVTRQPAEAAKGYAKIRYRGAPAYVEFVVFGGDLYVSQDDGRWIDYGPAANFYDVASILSPDTGLAEMLTEFIDPEVEGRETIDLGTDEVHTVRISGQVSARAAKKIVPQLQATKRTSCTVWIQETGDHHLVALKLASGADESVVITFSNWNAPVNVGKPRV</sequence>
<reference evidence="8 9" key="1">
    <citation type="journal article" date="2019" name="Emerg. Microbes Infect.">
        <title>Comprehensive subspecies identification of 175 nontuberculous mycobacteria species based on 7547 genomic profiles.</title>
        <authorList>
            <person name="Matsumoto Y."/>
            <person name="Kinjo T."/>
            <person name="Motooka D."/>
            <person name="Nabeya D."/>
            <person name="Jung N."/>
            <person name="Uechi K."/>
            <person name="Horii T."/>
            <person name="Iida T."/>
            <person name="Fujita J."/>
            <person name="Nakamura S."/>
        </authorList>
    </citation>
    <scope>NUCLEOTIDE SEQUENCE [LARGE SCALE GENOMIC DNA]</scope>
    <source>
        <strain evidence="8 9">JCM 6391</strain>
    </source>
</reference>
<evidence type="ECO:0008006" key="10">
    <source>
        <dbReference type="Google" id="ProtNLM"/>
    </source>
</evidence>
<evidence type="ECO:0000256" key="3">
    <source>
        <dbReference type="ARBA" id="ARBA00022475"/>
    </source>
</evidence>
<dbReference type="InterPro" id="IPR029046">
    <property type="entry name" value="LolA/LolB/LppX"/>
</dbReference>
<dbReference type="Gene3D" id="2.50.20.20">
    <property type="match status" value="1"/>
</dbReference>
<keyword evidence="4" id="KW-0732">Signal</keyword>
<evidence type="ECO:0000313" key="8">
    <source>
        <dbReference type="EMBL" id="BBX11379.1"/>
    </source>
</evidence>
<dbReference type="GO" id="GO:0030313">
    <property type="term" value="C:cell envelope"/>
    <property type="evidence" value="ECO:0007669"/>
    <property type="project" value="UniProtKB-SubCell"/>
</dbReference>
<dbReference type="Proteomes" id="UP000466997">
    <property type="component" value="Chromosome"/>
</dbReference>
<organism evidence="8 9">
    <name type="scientific">Mycobacterium novum</name>
    <dbReference type="NCBI Taxonomy" id="2492438"/>
    <lineage>
        <taxon>Bacteria</taxon>
        <taxon>Bacillati</taxon>
        <taxon>Actinomycetota</taxon>
        <taxon>Actinomycetes</taxon>
        <taxon>Mycobacteriales</taxon>
        <taxon>Mycobacteriaceae</taxon>
        <taxon>Mycobacterium</taxon>
    </lineage>
</organism>
<dbReference type="KEGG" id="mnm:MNVM_04600"/>
<keyword evidence="5" id="KW-0472">Membrane</keyword>
<comment type="similarity">
    <text evidence="2">Belongs to the LppX/LprAFG lipoprotein family.</text>
</comment>
<evidence type="ECO:0000256" key="1">
    <source>
        <dbReference type="ARBA" id="ARBA00004196"/>
    </source>
</evidence>
<evidence type="ECO:0000256" key="2">
    <source>
        <dbReference type="ARBA" id="ARBA00009194"/>
    </source>
</evidence>
<keyword evidence="6" id="KW-0564">Palmitate</keyword>
<gene>
    <name evidence="8" type="ORF">MNVM_04600</name>
</gene>
<evidence type="ECO:0000256" key="7">
    <source>
        <dbReference type="ARBA" id="ARBA00023288"/>
    </source>
</evidence>
<evidence type="ECO:0000313" key="9">
    <source>
        <dbReference type="Proteomes" id="UP000466997"/>
    </source>
</evidence>
<keyword evidence="7" id="KW-0449">Lipoprotein</keyword>
<evidence type="ECO:0000256" key="5">
    <source>
        <dbReference type="ARBA" id="ARBA00023136"/>
    </source>
</evidence>